<evidence type="ECO:0000313" key="2">
    <source>
        <dbReference type="EMBL" id="EHK40280.1"/>
    </source>
</evidence>
<dbReference type="AlphaFoldDB" id="G9P9F5"/>
<comment type="caution">
    <text evidence="2">The sequence shown here is derived from an EMBL/GenBank/DDBJ whole genome shotgun (WGS) entry which is preliminary data.</text>
</comment>
<protein>
    <submittedName>
        <fullName evidence="2">Uncharacterized protein</fullName>
    </submittedName>
</protein>
<dbReference type="KEGG" id="tatv:25783732"/>
<accession>G9P9F5</accession>
<dbReference type="EMBL" id="ABDG02000028">
    <property type="protein sequence ID" value="EHK40280.1"/>
    <property type="molecule type" value="Genomic_DNA"/>
</dbReference>
<dbReference type="Proteomes" id="UP000005426">
    <property type="component" value="Unassembled WGS sequence"/>
</dbReference>
<gene>
    <name evidence="2" type="ORF">TRIATDRAFT_322736</name>
</gene>
<proteinExistence type="predicted"/>
<feature type="region of interest" description="Disordered" evidence="1">
    <location>
        <begin position="1"/>
        <end position="49"/>
    </location>
</feature>
<dbReference type="HOGENOM" id="CLU_655617_0_0_1"/>
<name>G9P9F5_HYPAI</name>
<dbReference type="eggNOG" id="ENOG502RJJE">
    <property type="taxonomic scope" value="Eukaryota"/>
</dbReference>
<dbReference type="GeneID" id="25783732"/>
<organism evidence="2 3">
    <name type="scientific">Hypocrea atroviridis (strain ATCC 20476 / IMI 206040)</name>
    <name type="common">Trichoderma atroviride</name>
    <dbReference type="NCBI Taxonomy" id="452589"/>
    <lineage>
        <taxon>Eukaryota</taxon>
        <taxon>Fungi</taxon>
        <taxon>Dikarya</taxon>
        <taxon>Ascomycota</taxon>
        <taxon>Pezizomycotina</taxon>
        <taxon>Sordariomycetes</taxon>
        <taxon>Hypocreomycetidae</taxon>
        <taxon>Hypocreales</taxon>
        <taxon>Hypocreaceae</taxon>
        <taxon>Trichoderma</taxon>
    </lineage>
</organism>
<keyword evidence="3" id="KW-1185">Reference proteome</keyword>
<reference evidence="2 3" key="1">
    <citation type="journal article" date="2011" name="Genome Biol.">
        <title>Comparative genome sequence analysis underscores mycoparasitism as the ancestral life style of Trichoderma.</title>
        <authorList>
            <person name="Kubicek C.P."/>
            <person name="Herrera-Estrella A."/>
            <person name="Seidl-Seiboth V."/>
            <person name="Martinez D.A."/>
            <person name="Druzhinina I.S."/>
            <person name="Thon M."/>
            <person name="Zeilinger S."/>
            <person name="Casas-Flores S."/>
            <person name="Horwitz B.A."/>
            <person name="Mukherjee P.K."/>
            <person name="Mukherjee M."/>
            <person name="Kredics L."/>
            <person name="Alcaraz L.D."/>
            <person name="Aerts A."/>
            <person name="Antal Z."/>
            <person name="Atanasova L."/>
            <person name="Cervantes-Badillo M.G."/>
            <person name="Challacombe J."/>
            <person name="Chertkov O."/>
            <person name="McCluskey K."/>
            <person name="Coulpier F."/>
            <person name="Deshpande N."/>
            <person name="von Doehren H."/>
            <person name="Ebbole D.J."/>
            <person name="Esquivel-Naranjo E.U."/>
            <person name="Fekete E."/>
            <person name="Flipphi M."/>
            <person name="Glaser F."/>
            <person name="Gomez-Rodriguez E.Y."/>
            <person name="Gruber S."/>
            <person name="Han C."/>
            <person name="Henrissat B."/>
            <person name="Hermosa R."/>
            <person name="Hernandez-Onate M."/>
            <person name="Karaffa L."/>
            <person name="Kosti I."/>
            <person name="Le Crom S."/>
            <person name="Lindquist E."/>
            <person name="Lucas S."/>
            <person name="Luebeck M."/>
            <person name="Luebeck P.S."/>
            <person name="Margeot A."/>
            <person name="Metz B."/>
            <person name="Misra M."/>
            <person name="Nevalainen H."/>
            <person name="Omann M."/>
            <person name="Packer N."/>
            <person name="Perrone G."/>
            <person name="Uresti-Rivera E.E."/>
            <person name="Salamov A."/>
            <person name="Schmoll M."/>
            <person name="Seiboth B."/>
            <person name="Shapiro H."/>
            <person name="Sukno S."/>
            <person name="Tamayo-Ramos J.A."/>
            <person name="Tisch D."/>
            <person name="Wiest A."/>
            <person name="Wilkinson H.H."/>
            <person name="Zhang M."/>
            <person name="Coutinho P.M."/>
            <person name="Kenerley C.M."/>
            <person name="Monte E."/>
            <person name="Baker S.E."/>
            <person name="Grigoriev I.V."/>
        </authorList>
    </citation>
    <scope>NUCLEOTIDE SEQUENCE [LARGE SCALE GENOMIC DNA]</scope>
    <source>
        <strain evidence="3">ATCC 20476 / IMI 206040</strain>
    </source>
</reference>
<evidence type="ECO:0000313" key="3">
    <source>
        <dbReference type="Proteomes" id="UP000005426"/>
    </source>
</evidence>
<sequence>MSSTSIHARSRRAHRPNIAPIKTDTSSFPDVSRRYSSRPSVPYSGTSRSRLNSIGYAQDVMHSGPSPMRHNLSDASDVVAPYVWVSRQFCPTPVSDISPHTKVWPTVFETHARRPRQMSMGHGDVFRQSTAGALRVSATRAASRRQSMYSYRARNRSMDVGLQRQQQHRLSLWERGHRIFGRPGEADVLVKPLHLNLPLREIRSWSKESSSASPLSRRVHVHAVVNSKSRGRFGLTRKFKLEELRATALDPLPCPQSKNFNRQVLLSRLQLSDEDLEPQSPVDLEMADDSDDEVMIKKEKTEMPPDFKNSQPVLKAKAVPMSLQYVRSQLPALAAVMLKGEVGRGDVVELAMPHPTAWSSTIAYVYTGERELLTEEVRENIWYLGGKASELNMYSSPIIVNYTMEN</sequence>
<evidence type="ECO:0000256" key="1">
    <source>
        <dbReference type="SAM" id="MobiDB-lite"/>
    </source>
</evidence>
<dbReference type="OMA" id="RENIWYL"/>
<dbReference type="OrthoDB" id="3492129at2759"/>